<dbReference type="InterPro" id="IPR029058">
    <property type="entry name" value="AB_hydrolase_fold"/>
</dbReference>
<comment type="similarity">
    <text evidence="4">Belongs to the AB hydrolase superfamily. Lipase family.</text>
</comment>
<sequence>MKYLLAPLILSHLAGARSEDVRQRPLFPTDEHSFSENTIDVFSLRHIFHHGTHLNPDLHKHFDISDSRSTLWINSELDPEIGPKIEITRPLIASSSPVDIERLQDRRPSVLEPLITAAQEGVNVWESASNQWALDTISGPNVTDKDTILTFAYMGANAYEPELNKGDWKDVGGGFNETEGFGWEKEGVRGYVYANEDESTVVISFKGGSARFWNPWDTAWQDKENVNMLFGCCCGQGSFLYHRACNCAKGSTCDISCVGSCLRKEEKYYAAAQQIYSNITALYPDSQIWLTGHSLGGTMSSLLGLTYGLPAITFETPGDALPVSRLGLPAPPGSGTPQSRNNTGTFHFGVTSDPIFTGTCTGWTATCALAGYSFESTCHTGRKCVYDVMKDFGWHSSILSHGITSVIYDVLLRYETVPECKAVPDCTDCSSWKEVSRNRTTTSMPSSSSTSTSTATCRTPGWFGGCWDKTTSATAIPTS</sequence>
<keyword evidence="7" id="KW-0812">Transmembrane</keyword>
<dbReference type="Proteomes" id="UP000184330">
    <property type="component" value="Unassembled WGS sequence"/>
</dbReference>
<dbReference type="GO" id="GO:0005775">
    <property type="term" value="C:vacuolar lumen"/>
    <property type="evidence" value="ECO:0007669"/>
    <property type="project" value="TreeGrafter"/>
</dbReference>
<evidence type="ECO:0000256" key="10">
    <source>
        <dbReference type="ARBA" id="ARBA00022963"/>
    </source>
</evidence>
<keyword evidence="12" id="KW-1133">Transmembrane helix</keyword>
<dbReference type="GO" id="GO:0034727">
    <property type="term" value="P:piecemeal microautophagy of the nucleus"/>
    <property type="evidence" value="ECO:0007669"/>
    <property type="project" value="TreeGrafter"/>
</dbReference>
<gene>
    <name evidence="19" type="ORF">PAC_01352</name>
</gene>
<organism evidence="19 20">
    <name type="scientific">Phialocephala subalpina</name>
    <dbReference type="NCBI Taxonomy" id="576137"/>
    <lineage>
        <taxon>Eukaryota</taxon>
        <taxon>Fungi</taxon>
        <taxon>Dikarya</taxon>
        <taxon>Ascomycota</taxon>
        <taxon>Pezizomycotina</taxon>
        <taxon>Leotiomycetes</taxon>
        <taxon>Helotiales</taxon>
        <taxon>Mollisiaceae</taxon>
        <taxon>Phialocephala</taxon>
        <taxon>Phialocephala fortinii species complex</taxon>
    </lineage>
</organism>
<evidence type="ECO:0000256" key="5">
    <source>
        <dbReference type="ARBA" id="ARBA00011137"/>
    </source>
</evidence>
<evidence type="ECO:0000256" key="16">
    <source>
        <dbReference type="ARBA" id="ARBA00023180"/>
    </source>
</evidence>
<dbReference type="GO" id="GO:0034496">
    <property type="term" value="P:multivesicular body membrane disassembly"/>
    <property type="evidence" value="ECO:0007669"/>
    <property type="project" value="TreeGrafter"/>
</dbReference>
<evidence type="ECO:0000256" key="13">
    <source>
        <dbReference type="ARBA" id="ARBA00023006"/>
    </source>
</evidence>
<dbReference type="PANTHER" id="PTHR47175">
    <property type="entry name" value="LIPASE ATG15-RELATED"/>
    <property type="match status" value="1"/>
</dbReference>
<dbReference type="GO" id="GO:0046461">
    <property type="term" value="P:neutral lipid catabolic process"/>
    <property type="evidence" value="ECO:0007669"/>
    <property type="project" value="TreeGrafter"/>
</dbReference>
<evidence type="ECO:0000256" key="11">
    <source>
        <dbReference type="ARBA" id="ARBA00022968"/>
    </source>
</evidence>
<protein>
    <recommendedName>
        <fullName evidence="6">triacylglycerol lipase</fullName>
        <ecNumber evidence="6">3.1.1.3</ecNumber>
    </recommendedName>
    <alternativeName>
        <fullName evidence="17">Autophagy-related protein 15</fullName>
    </alternativeName>
</protein>
<keyword evidence="8" id="KW-0967">Endosome</keyword>
<dbReference type="AlphaFoldDB" id="A0A1L7WFE1"/>
<evidence type="ECO:0000256" key="8">
    <source>
        <dbReference type="ARBA" id="ARBA00022753"/>
    </source>
</evidence>
<evidence type="ECO:0000256" key="3">
    <source>
        <dbReference type="ARBA" id="ARBA00004343"/>
    </source>
</evidence>
<dbReference type="STRING" id="576137.A0A1L7WFE1"/>
<comment type="subunit">
    <text evidence="5">Binds to both phosphatidylinositol (PI) and phosphatidylinositol 3,5-bisphosphate (PIP2).</text>
</comment>
<keyword evidence="14" id="KW-0443">Lipid metabolism</keyword>
<evidence type="ECO:0000256" key="9">
    <source>
        <dbReference type="ARBA" id="ARBA00022801"/>
    </source>
</evidence>
<dbReference type="PANTHER" id="PTHR47175:SF2">
    <property type="entry name" value="LIPASE ATG15-RELATED"/>
    <property type="match status" value="1"/>
</dbReference>
<dbReference type="GO" id="GO:0004806">
    <property type="term" value="F:triacylglycerol lipase activity"/>
    <property type="evidence" value="ECO:0007669"/>
    <property type="project" value="UniProtKB-EC"/>
</dbReference>
<dbReference type="SUPFAM" id="SSF53474">
    <property type="entry name" value="alpha/beta-Hydrolases"/>
    <property type="match status" value="1"/>
</dbReference>
<dbReference type="InterPro" id="IPR050805">
    <property type="entry name" value="ATG15_Lipase"/>
</dbReference>
<reference evidence="19 20" key="1">
    <citation type="submission" date="2016-03" db="EMBL/GenBank/DDBJ databases">
        <authorList>
            <person name="Ploux O."/>
        </authorList>
    </citation>
    <scope>NUCLEOTIDE SEQUENCE [LARGE SCALE GENOMIC DNA]</scope>
    <source>
        <strain evidence="19 20">UAMH 11012</strain>
    </source>
</reference>
<dbReference type="GO" id="GO:0006660">
    <property type="term" value="P:phosphatidylserine catabolic process"/>
    <property type="evidence" value="ECO:0007669"/>
    <property type="project" value="TreeGrafter"/>
</dbReference>
<keyword evidence="20" id="KW-1185">Reference proteome</keyword>
<keyword evidence="11" id="KW-0735">Signal-anchor</keyword>
<dbReference type="Gene3D" id="3.40.50.1820">
    <property type="entry name" value="alpha/beta hydrolase"/>
    <property type="match status" value="1"/>
</dbReference>
<feature type="signal peptide" evidence="18">
    <location>
        <begin position="1"/>
        <end position="18"/>
    </location>
</feature>
<evidence type="ECO:0000256" key="12">
    <source>
        <dbReference type="ARBA" id="ARBA00022989"/>
    </source>
</evidence>
<evidence type="ECO:0000313" key="19">
    <source>
        <dbReference type="EMBL" id="CZR51476.1"/>
    </source>
</evidence>
<accession>A0A1L7WFE1</accession>
<keyword evidence="13" id="KW-0072">Autophagy</keyword>
<dbReference type="GO" id="GO:0004620">
    <property type="term" value="F:phospholipase activity"/>
    <property type="evidence" value="ECO:0007669"/>
    <property type="project" value="TreeGrafter"/>
</dbReference>
<dbReference type="Pfam" id="PF26363">
    <property type="entry name" value="Phospholipase-like"/>
    <property type="match status" value="1"/>
</dbReference>
<keyword evidence="15" id="KW-0472">Membrane</keyword>
<evidence type="ECO:0000256" key="18">
    <source>
        <dbReference type="SAM" id="SignalP"/>
    </source>
</evidence>
<dbReference type="EC" id="3.1.1.3" evidence="6"/>
<evidence type="ECO:0000256" key="15">
    <source>
        <dbReference type="ARBA" id="ARBA00023136"/>
    </source>
</evidence>
<evidence type="ECO:0000256" key="6">
    <source>
        <dbReference type="ARBA" id="ARBA00013279"/>
    </source>
</evidence>
<keyword evidence="9" id="KW-0378">Hydrolase</keyword>
<comment type="catalytic activity">
    <reaction evidence="1">
        <text>a triacylglycerol + H2O = a diacylglycerol + a fatty acid + H(+)</text>
        <dbReference type="Rhea" id="RHEA:12044"/>
        <dbReference type="ChEBI" id="CHEBI:15377"/>
        <dbReference type="ChEBI" id="CHEBI:15378"/>
        <dbReference type="ChEBI" id="CHEBI:17855"/>
        <dbReference type="ChEBI" id="CHEBI:18035"/>
        <dbReference type="ChEBI" id="CHEBI:28868"/>
        <dbReference type="EC" id="3.1.1.3"/>
    </reaction>
</comment>
<dbReference type="GO" id="GO:0032585">
    <property type="term" value="C:multivesicular body membrane"/>
    <property type="evidence" value="ECO:0007669"/>
    <property type="project" value="UniProtKB-SubCell"/>
</dbReference>
<evidence type="ECO:0000313" key="20">
    <source>
        <dbReference type="Proteomes" id="UP000184330"/>
    </source>
</evidence>
<dbReference type="OrthoDB" id="58570at2759"/>
<keyword evidence="18" id="KW-0732">Signal</keyword>
<evidence type="ECO:0000256" key="2">
    <source>
        <dbReference type="ARBA" id="ARBA00004270"/>
    </source>
</evidence>
<evidence type="ECO:0000256" key="17">
    <source>
        <dbReference type="ARBA" id="ARBA00029828"/>
    </source>
</evidence>
<keyword evidence="10" id="KW-0442">Lipid degradation</keyword>
<comment type="subcellular location">
    <subcellularLocation>
        <location evidence="3">Endosome</location>
        <location evidence="3">Multivesicular body membrane</location>
        <topology evidence="3">Single-pass type II membrane protein</topology>
    </subcellularLocation>
    <subcellularLocation>
        <location evidence="2">Prevacuolar compartment membrane</location>
        <topology evidence="2">Single-pass type II membrane protein</topology>
    </subcellularLocation>
</comment>
<feature type="chain" id="PRO_5012656851" description="triacylglycerol lipase" evidence="18">
    <location>
        <begin position="19"/>
        <end position="479"/>
    </location>
</feature>
<evidence type="ECO:0000256" key="4">
    <source>
        <dbReference type="ARBA" id="ARBA00010701"/>
    </source>
</evidence>
<name>A0A1L7WFE1_9HELO</name>
<proteinExistence type="inferred from homology"/>
<keyword evidence="16" id="KW-0325">Glycoprotein</keyword>
<evidence type="ECO:0000256" key="7">
    <source>
        <dbReference type="ARBA" id="ARBA00022692"/>
    </source>
</evidence>
<dbReference type="EMBL" id="FJOG01000002">
    <property type="protein sequence ID" value="CZR51476.1"/>
    <property type="molecule type" value="Genomic_DNA"/>
</dbReference>
<evidence type="ECO:0000256" key="1">
    <source>
        <dbReference type="ARBA" id="ARBA00001024"/>
    </source>
</evidence>
<evidence type="ECO:0000256" key="14">
    <source>
        <dbReference type="ARBA" id="ARBA00023098"/>
    </source>
</evidence>